<dbReference type="AlphaFoldDB" id="A9WTW0"/>
<sequence length="281" mass="30339">MENVGNRSHQLLDTLHGPGYSGGDGIGGEITRSSPLSDSFHTYRVDWGPDRITWFLDDNPYLSVGKEDLGGKQWVFDKPFFLILNLAICGTLGGSVDLNSMPAQMLVDYVKVTDLGGVNPVKSKPPTRGGLGGDPWASLHVESPAVLLKSVADGQAVDVDANATKPEGAKVNSWDYAKGNNQRWQMYRQGSENRFIFRSIGSTLVLDKSIAGTDIQQWGYGGGSNQQCNFSDAPGGSQGQIQIQSGQDGSCLTNKGHGQQLRTEGCRSGDRNQMWTINDAQ</sequence>
<evidence type="ECO:0000259" key="3">
    <source>
        <dbReference type="PROSITE" id="PS51762"/>
    </source>
</evidence>
<gene>
    <name evidence="4" type="ordered locus">RSal33209_2909</name>
</gene>
<dbReference type="PROSITE" id="PS50231">
    <property type="entry name" value="RICIN_B_LECTIN"/>
    <property type="match status" value="1"/>
</dbReference>
<proteinExistence type="inferred from homology"/>
<organism evidence="4 5">
    <name type="scientific">Renibacterium salmoninarum (strain ATCC 33209 / DSM 20767 / JCM 11484 / NBRC 15589 / NCIMB 2235)</name>
    <dbReference type="NCBI Taxonomy" id="288705"/>
    <lineage>
        <taxon>Bacteria</taxon>
        <taxon>Bacillati</taxon>
        <taxon>Actinomycetota</taxon>
        <taxon>Actinomycetes</taxon>
        <taxon>Micrococcales</taxon>
        <taxon>Micrococcaceae</taxon>
        <taxon>Renibacterium</taxon>
    </lineage>
</organism>
<protein>
    <submittedName>
        <fullName evidence="4">Glucan endo-1,3-beta-glucosidase</fullName>
        <ecNumber evidence="4">3.2.1.39</ecNumber>
    </submittedName>
</protein>
<dbReference type="CDD" id="cd08023">
    <property type="entry name" value="GH16_laminarinase_like"/>
    <property type="match status" value="1"/>
</dbReference>
<dbReference type="EMBL" id="CP000910">
    <property type="protein sequence ID" value="ABY24631.1"/>
    <property type="molecule type" value="Genomic_DNA"/>
</dbReference>
<dbReference type="STRING" id="288705.RSal33209_2909"/>
<evidence type="ECO:0000313" key="4">
    <source>
        <dbReference type="EMBL" id="ABY24631.1"/>
    </source>
</evidence>
<dbReference type="KEGG" id="rsa:RSal33209_2909"/>
<accession>A9WTW0</accession>
<dbReference type="PANTHER" id="PTHR10963">
    <property type="entry name" value="GLYCOSYL HYDROLASE-RELATED"/>
    <property type="match status" value="1"/>
</dbReference>
<dbReference type="HOGENOM" id="CLU_989984_0_0_11"/>
<dbReference type="Pfam" id="PF14200">
    <property type="entry name" value="RicinB_lectin_2"/>
    <property type="match status" value="1"/>
</dbReference>
<feature type="compositionally biased region" description="Polar residues" evidence="2">
    <location>
        <begin position="271"/>
        <end position="281"/>
    </location>
</feature>
<comment type="similarity">
    <text evidence="1">Belongs to the glycosyl hydrolase 16 family.</text>
</comment>
<feature type="region of interest" description="Disordered" evidence="2">
    <location>
        <begin position="254"/>
        <end position="281"/>
    </location>
</feature>
<name>A9WTW0_RENSM</name>
<dbReference type="InterPro" id="IPR050546">
    <property type="entry name" value="Glycosyl_Hydrlase_16"/>
</dbReference>
<dbReference type="SUPFAM" id="SSF49899">
    <property type="entry name" value="Concanavalin A-like lectins/glucanases"/>
    <property type="match status" value="1"/>
</dbReference>
<dbReference type="Pfam" id="PF00722">
    <property type="entry name" value="Glyco_hydro_16"/>
    <property type="match status" value="1"/>
</dbReference>
<dbReference type="PROSITE" id="PS51762">
    <property type="entry name" value="GH16_2"/>
    <property type="match status" value="1"/>
</dbReference>
<dbReference type="InterPro" id="IPR013320">
    <property type="entry name" value="ConA-like_dom_sf"/>
</dbReference>
<dbReference type="Proteomes" id="UP000002007">
    <property type="component" value="Chromosome"/>
</dbReference>
<dbReference type="Gene3D" id="2.80.10.50">
    <property type="match status" value="2"/>
</dbReference>
<keyword evidence="5" id="KW-1185">Reference proteome</keyword>
<dbReference type="GO" id="GO:0005975">
    <property type="term" value="P:carbohydrate metabolic process"/>
    <property type="evidence" value="ECO:0007669"/>
    <property type="project" value="InterPro"/>
</dbReference>
<dbReference type="eggNOG" id="COG2273">
    <property type="taxonomic scope" value="Bacteria"/>
</dbReference>
<dbReference type="GO" id="GO:0042973">
    <property type="term" value="F:glucan endo-1,3-beta-D-glucosidase activity"/>
    <property type="evidence" value="ECO:0007669"/>
    <property type="project" value="UniProtKB-EC"/>
</dbReference>
<dbReference type="InterPro" id="IPR000757">
    <property type="entry name" value="Beta-glucanase-like"/>
</dbReference>
<dbReference type="InterPro" id="IPR000772">
    <property type="entry name" value="Ricin_B_lectin"/>
</dbReference>
<reference evidence="5" key="1">
    <citation type="journal article" date="2008" name="J. Bacteriol.">
        <title>Genome sequence of the fish pathogen Renibacterium salmoninarum suggests reductive evolution away from an environmental Arthrobacter ancestor.</title>
        <authorList>
            <person name="Wiens G.D."/>
            <person name="Rockey D.D."/>
            <person name="Wu Z."/>
            <person name="Chang J."/>
            <person name="Levy R."/>
            <person name="Crane S."/>
            <person name="Chen D.S."/>
            <person name="Capri G.R."/>
            <person name="Burnett J.R."/>
            <person name="Sudheesh P.S."/>
            <person name="Schipma M.J."/>
            <person name="Burd H."/>
            <person name="Bhattacharyya A."/>
            <person name="Rhodes L.D."/>
            <person name="Kaul R."/>
            <person name="Strom M.S."/>
        </authorList>
    </citation>
    <scope>NUCLEOTIDE SEQUENCE [LARGE SCALE GENOMIC DNA]</scope>
    <source>
        <strain evidence="5">ATCC 33209 / DSM 20767 / JCM 11484 / NBRC 15589 / NCIMB 2235</strain>
    </source>
</reference>
<dbReference type="PANTHER" id="PTHR10963:SF55">
    <property type="entry name" value="GLYCOSIDE HYDROLASE FAMILY 16 PROTEIN"/>
    <property type="match status" value="1"/>
</dbReference>
<dbReference type="CAZy" id="CBM13">
    <property type="family name" value="Carbohydrate-Binding Module Family 13"/>
</dbReference>
<evidence type="ECO:0000256" key="2">
    <source>
        <dbReference type="SAM" id="MobiDB-lite"/>
    </source>
</evidence>
<dbReference type="Gene3D" id="2.60.120.200">
    <property type="match status" value="1"/>
</dbReference>
<dbReference type="SUPFAM" id="SSF50370">
    <property type="entry name" value="Ricin B-like lectins"/>
    <property type="match status" value="1"/>
</dbReference>
<keyword evidence="4" id="KW-0378">Hydrolase</keyword>
<keyword evidence="4" id="KW-0326">Glycosidase</keyword>
<evidence type="ECO:0000256" key="1">
    <source>
        <dbReference type="ARBA" id="ARBA00006865"/>
    </source>
</evidence>
<dbReference type="EC" id="3.2.1.39" evidence="4"/>
<evidence type="ECO:0000313" key="5">
    <source>
        <dbReference type="Proteomes" id="UP000002007"/>
    </source>
</evidence>
<dbReference type="CDD" id="cd00161">
    <property type="entry name" value="beta-trefoil_Ricin-like"/>
    <property type="match status" value="1"/>
</dbReference>
<dbReference type="InterPro" id="IPR035992">
    <property type="entry name" value="Ricin_B-like_lectins"/>
</dbReference>
<dbReference type="CAZy" id="GH16">
    <property type="family name" value="Glycoside Hydrolase Family 16"/>
</dbReference>
<feature type="domain" description="GH16" evidence="3">
    <location>
        <begin position="1"/>
        <end position="118"/>
    </location>
</feature>